<evidence type="ECO:0000313" key="3">
    <source>
        <dbReference type="Proteomes" id="UP001516464"/>
    </source>
</evidence>
<gene>
    <name evidence="2" type="ORF">TCON_0368</name>
</gene>
<accession>A0ABQ7I204</accession>
<name>A0ABQ7I204_9MICR</name>
<proteinExistence type="predicted"/>
<comment type="caution">
    <text evidence="2">The sequence shown here is derived from an EMBL/GenBank/DDBJ whole genome shotgun (WGS) entry which is preliminary data.</text>
</comment>
<sequence>MIAFLFLDLCIAGNTVCNCSSDEKSNVKKLNYKTLDKYVLYDIECEEDNECIFNFMVGVCSKDFQSVFSNTPVAKEFLFAIFSKNSYSFTEINGKMKSKLFIPLIPLQDALILTNRADLFGGNVLGLLTVYDKTLLTESRNQFDHESRELCYGNKYYSFLLQNKDELYNDTIDVVFQSCHNILNTLKCHNKLNIEKLKQKWDLYNKNSDLLDPVKSALRIFLRYAVSPKYHLMLKVKYMLALIGEIQCGNVKFYRRRLKSNYFYLFDKFFTKLDVTTQQDKHILNAINKVTKNISKKYRRIKLFNRGLISDDLFGKINRYVNITCPDSFTTIADQLKSIKCDPKYTKMMRKAELYTSFCLYLELEKFEGFDFLMTCADMMYTHFYLSELKKSRCSSYCFMYDKLIEYEPLKFEALINLAYETPSDIPKNIINIQLKDIDVSKYPQLIDYHRELEAIRSSILINSIVGGVSICDFSNNFISFTINLIEKNMNFNNDKKINLLKWVNSKEFYNGISVSITNLVDCNENPVLKYLYTSDQFSSDSVSEDEEDAVTNCLIL</sequence>
<feature type="signal peptide" evidence="1">
    <location>
        <begin position="1"/>
        <end position="17"/>
    </location>
</feature>
<organism evidence="2 3">
    <name type="scientific">Astathelohania contejeani</name>
    <dbReference type="NCBI Taxonomy" id="164912"/>
    <lineage>
        <taxon>Eukaryota</taxon>
        <taxon>Fungi</taxon>
        <taxon>Fungi incertae sedis</taxon>
        <taxon>Microsporidia</taxon>
        <taxon>Astathelohaniidae</taxon>
        <taxon>Astathelohania</taxon>
    </lineage>
</organism>
<dbReference type="Proteomes" id="UP001516464">
    <property type="component" value="Unassembled WGS sequence"/>
</dbReference>
<feature type="chain" id="PRO_5045364371" evidence="1">
    <location>
        <begin position="18"/>
        <end position="557"/>
    </location>
</feature>
<dbReference type="EMBL" id="SBIQ01000013">
    <property type="protein sequence ID" value="KAF7684448.1"/>
    <property type="molecule type" value="Genomic_DNA"/>
</dbReference>
<keyword evidence="1" id="KW-0732">Signal</keyword>
<evidence type="ECO:0000313" key="2">
    <source>
        <dbReference type="EMBL" id="KAF7684448.1"/>
    </source>
</evidence>
<keyword evidence="3" id="KW-1185">Reference proteome</keyword>
<evidence type="ECO:0000256" key="1">
    <source>
        <dbReference type="SAM" id="SignalP"/>
    </source>
</evidence>
<reference evidence="2 3" key="1">
    <citation type="submission" date="2019-01" db="EMBL/GenBank/DDBJ databases">
        <title>Genomes sequencing and comparative genomics of infectious freshwater microsporidia, Cucumispora dikerogammari and Thelohania contejeani.</title>
        <authorList>
            <person name="Cormier A."/>
            <person name="Giraud I."/>
            <person name="Wattier R."/>
            <person name="Teixeira M."/>
            <person name="Grandjean F."/>
            <person name="Rigaud T."/>
            <person name="Cordaux R."/>
        </authorList>
    </citation>
    <scope>NUCLEOTIDE SEQUENCE [LARGE SCALE GENOMIC DNA]</scope>
    <source>
        <strain evidence="2">T1</strain>
        <tissue evidence="2">Spores</tissue>
    </source>
</reference>
<protein>
    <submittedName>
        <fullName evidence="2">Uncharacterized protein</fullName>
    </submittedName>
</protein>